<organism evidence="2 3">
    <name type="scientific">Rhodanobacter geophilus</name>
    <dbReference type="NCBI Taxonomy" id="3162488"/>
    <lineage>
        <taxon>Bacteria</taxon>
        <taxon>Pseudomonadati</taxon>
        <taxon>Pseudomonadota</taxon>
        <taxon>Gammaproteobacteria</taxon>
        <taxon>Lysobacterales</taxon>
        <taxon>Rhodanobacteraceae</taxon>
        <taxon>Rhodanobacter</taxon>
    </lineage>
</organism>
<dbReference type="Pfam" id="PF04264">
    <property type="entry name" value="YceI"/>
    <property type="match status" value="1"/>
</dbReference>
<dbReference type="RefSeq" id="WP_367843727.1">
    <property type="nucleotide sequence ID" value="NZ_JBFOHL010000003.1"/>
</dbReference>
<dbReference type="SUPFAM" id="SSF101874">
    <property type="entry name" value="YceI-like"/>
    <property type="match status" value="1"/>
</dbReference>
<dbReference type="PANTHER" id="PTHR34406">
    <property type="entry name" value="PROTEIN YCEI"/>
    <property type="match status" value="1"/>
</dbReference>
<evidence type="ECO:0000259" key="1">
    <source>
        <dbReference type="SMART" id="SM00867"/>
    </source>
</evidence>
<accession>A0ABV3QLC8</accession>
<dbReference type="EMBL" id="JBFOHL010000003">
    <property type="protein sequence ID" value="MEW9623416.1"/>
    <property type="molecule type" value="Genomic_DNA"/>
</dbReference>
<keyword evidence="3" id="KW-1185">Reference proteome</keyword>
<dbReference type="InterPro" id="IPR007372">
    <property type="entry name" value="Lipid/polyisoprenoid-bd_YceI"/>
</dbReference>
<sequence>MHRLPDVSIRSSAVRRSSEAGIRPAAIHHARPQGESTMRLVTLVLLATMPVMATATPMHFTLDPDHTYPSFEADHMGLSIWRGKFDHSTGTATLDAAAKTGTVDVTVDIASIDFGNPALNKVMLGAKAPMCQTECGTFFVEKYPTARYRGRLADFVDGAPTKVIGTLTMRGVTRPLTLSIDRFKCVPDFMLKPRLRCGADALGTFERDAFGLDGGKSFGMDMKVTLRIQVEAVQDK</sequence>
<evidence type="ECO:0000313" key="2">
    <source>
        <dbReference type="EMBL" id="MEW9623416.1"/>
    </source>
</evidence>
<gene>
    <name evidence="2" type="ORF">ABQJ56_04160</name>
</gene>
<dbReference type="Proteomes" id="UP001556170">
    <property type="component" value="Unassembled WGS sequence"/>
</dbReference>
<feature type="domain" description="Lipid/polyisoprenoid-binding YceI-like" evidence="1">
    <location>
        <begin position="59"/>
        <end position="233"/>
    </location>
</feature>
<reference evidence="2 3" key="1">
    <citation type="submission" date="2024-06" db="EMBL/GenBank/DDBJ databases">
        <authorList>
            <person name="Woo H."/>
        </authorList>
    </citation>
    <scope>NUCLEOTIDE SEQUENCE [LARGE SCALE GENOMIC DNA]</scope>
    <source>
        <strain evidence="2 3">S2-g</strain>
    </source>
</reference>
<dbReference type="SMART" id="SM00867">
    <property type="entry name" value="YceI"/>
    <property type="match status" value="1"/>
</dbReference>
<comment type="caution">
    <text evidence="2">The sequence shown here is derived from an EMBL/GenBank/DDBJ whole genome shotgun (WGS) entry which is preliminary data.</text>
</comment>
<evidence type="ECO:0000313" key="3">
    <source>
        <dbReference type="Proteomes" id="UP001556170"/>
    </source>
</evidence>
<dbReference type="InterPro" id="IPR036761">
    <property type="entry name" value="TTHA0802/YceI-like_sf"/>
</dbReference>
<name>A0ABV3QLC8_9GAMM</name>
<dbReference type="PANTHER" id="PTHR34406:SF1">
    <property type="entry name" value="PROTEIN YCEI"/>
    <property type="match status" value="1"/>
</dbReference>
<dbReference type="Gene3D" id="2.40.128.110">
    <property type="entry name" value="Lipid/polyisoprenoid-binding, YceI-like"/>
    <property type="match status" value="1"/>
</dbReference>
<proteinExistence type="predicted"/>
<protein>
    <submittedName>
        <fullName evidence="2">YceI family protein</fullName>
    </submittedName>
</protein>